<name>A0ABT6I439_9GAMM</name>
<keyword evidence="2" id="KW-1185">Reference proteome</keyword>
<dbReference type="Proteomes" id="UP001162135">
    <property type="component" value="Unassembled WGS sequence"/>
</dbReference>
<reference evidence="1" key="1">
    <citation type="journal article" date="2015" name="Antonie Van Leeuwenhoek">
        <title>Comparative 16S rRNA signatures and multilocus sequence analysis for the genus Salinicola and description of Salinicola acroporae sp. nov., isolated from coral Acropora digitifera.</title>
        <authorList>
            <person name="Lepcha R.T."/>
            <person name="Poddar A."/>
            <person name="Schumann P."/>
            <person name="Das S.K."/>
        </authorList>
    </citation>
    <scope>NUCLEOTIDE SEQUENCE</scope>
    <source>
        <strain evidence="1">S4-41</strain>
    </source>
</reference>
<evidence type="ECO:0000313" key="1">
    <source>
        <dbReference type="EMBL" id="MDH4572449.1"/>
    </source>
</evidence>
<reference evidence="1" key="2">
    <citation type="submission" date="2017-11" db="EMBL/GenBank/DDBJ databases">
        <authorList>
            <person name="Das S.K."/>
        </authorList>
    </citation>
    <scope>NUCLEOTIDE SEQUENCE</scope>
    <source>
        <strain evidence="1">S4-41</strain>
    </source>
</reference>
<comment type="caution">
    <text evidence="1">The sequence shown here is derived from an EMBL/GenBank/DDBJ whole genome shotgun (WGS) entry which is preliminary data.</text>
</comment>
<dbReference type="RefSeq" id="WP_110716738.1">
    <property type="nucleotide sequence ID" value="NZ_PGFS01000001.1"/>
</dbReference>
<proteinExistence type="predicted"/>
<accession>A0ABT6I439</accession>
<protein>
    <submittedName>
        <fullName evidence="1">Uncharacterized protein</fullName>
    </submittedName>
</protein>
<sequence>MTRHSSTQARRAALIGTNPRFRLYLDHRRRHREGLTPDQLPDGTHDEQDAADAIRQACGVESRRELDTNDDARQMLDRIVADYQAWERRQARGW</sequence>
<organism evidence="1 2">
    <name type="scientific">Salinicola acroporae</name>
    <dbReference type="NCBI Taxonomy" id="1541440"/>
    <lineage>
        <taxon>Bacteria</taxon>
        <taxon>Pseudomonadati</taxon>
        <taxon>Pseudomonadota</taxon>
        <taxon>Gammaproteobacteria</taxon>
        <taxon>Oceanospirillales</taxon>
        <taxon>Halomonadaceae</taxon>
        <taxon>Salinicola</taxon>
    </lineage>
</organism>
<gene>
    <name evidence="1" type="ORF">CUR86_08255</name>
</gene>
<evidence type="ECO:0000313" key="2">
    <source>
        <dbReference type="Proteomes" id="UP001162135"/>
    </source>
</evidence>
<dbReference type="EMBL" id="PGFS01000001">
    <property type="protein sequence ID" value="MDH4572449.1"/>
    <property type="molecule type" value="Genomic_DNA"/>
</dbReference>